<dbReference type="Pfam" id="PF20556">
    <property type="entry name" value="DUF6768"/>
    <property type="match status" value="1"/>
</dbReference>
<sequence length="125" mass="14085">MSDAFEKDLDAQIKAALTGQDREILEATQELGWFELGFKQFGGKLGWVTWVVMLVQTAMFIAAVWCAIRFFGATETMPALKWGFSSTVLMLGALQMKLSLMPQIQADRVIREVKRLQLMVASKHD</sequence>
<evidence type="ECO:0000313" key="2">
    <source>
        <dbReference type="EMBL" id="SMX27589.1"/>
    </source>
</evidence>
<evidence type="ECO:0000256" key="1">
    <source>
        <dbReference type="SAM" id="Phobius"/>
    </source>
</evidence>
<reference evidence="3" key="1">
    <citation type="submission" date="2017-05" db="EMBL/GenBank/DDBJ databases">
        <authorList>
            <person name="Rodrigo-Torres L."/>
            <person name="Arahal R. D."/>
            <person name="Lucena T."/>
        </authorList>
    </citation>
    <scope>NUCLEOTIDE SEQUENCE [LARGE SCALE GENOMIC DNA]</scope>
    <source>
        <strain evidence="3">CECT 8649</strain>
    </source>
</reference>
<keyword evidence="1" id="KW-1133">Transmembrane helix</keyword>
<dbReference type="AlphaFoldDB" id="A0A238JAG4"/>
<dbReference type="EMBL" id="FXXP01000001">
    <property type="protein sequence ID" value="SMX27589.1"/>
    <property type="molecule type" value="Genomic_DNA"/>
</dbReference>
<accession>A0A238JAG4</accession>
<name>A0A238JAG4_9RHOB</name>
<proteinExistence type="predicted"/>
<organism evidence="2 3">
    <name type="scientific">Pelagimonas phthalicica</name>
    <dbReference type="NCBI Taxonomy" id="1037362"/>
    <lineage>
        <taxon>Bacteria</taxon>
        <taxon>Pseudomonadati</taxon>
        <taxon>Pseudomonadota</taxon>
        <taxon>Alphaproteobacteria</taxon>
        <taxon>Rhodobacterales</taxon>
        <taxon>Roseobacteraceae</taxon>
        <taxon>Pelagimonas</taxon>
    </lineage>
</organism>
<gene>
    <name evidence="2" type="ORF">TRP8649_01695</name>
</gene>
<dbReference type="Proteomes" id="UP000225972">
    <property type="component" value="Unassembled WGS sequence"/>
</dbReference>
<dbReference type="RefSeq" id="WP_099243865.1">
    <property type="nucleotide sequence ID" value="NZ_FXXP01000001.1"/>
</dbReference>
<protein>
    <submittedName>
        <fullName evidence="2">Uncharacterized protein</fullName>
    </submittedName>
</protein>
<evidence type="ECO:0000313" key="3">
    <source>
        <dbReference type="Proteomes" id="UP000225972"/>
    </source>
</evidence>
<dbReference type="OrthoDB" id="8447559at2"/>
<keyword evidence="1" id="KW-0812">Transmembrane</keyword>
<dbReference type="InterPro" id="IPR046659">
    <property type="entry name" value="DUF6768"/>
</dbReference>
<keyword evidence="3" id="KW-1185">Reference proteome</keyword>
<keyword evidence="1" id="KW-0472">Membrane</keyword>
<feature type="transmembrane region" description="Helical" evidence="1">
    <location>
        <begin position="47"/>
        <end position="70"/>
    </location>
</feature>